<feature type="transmembrane region" description="Helical" evidence="7">
    <location>
        <begin position="339"/>
        <end position="359"/>
    </location>
</feature>
<evidence type="ECO:0000256" key="4">
    <source>
        <dbReference type="ARBA" id="ARBA00022989"/>
    </source>
</evidence>
<evidence type="ECO:0000313" key="10">
    <source>
        <dbReference type="EMBL" id="WOO43453.1"/>
    </source>
</evidence>
<feature type="region of interest" description="Disordered" evidence="6">
    <location>
        <begin position="76"/>
        <end position="187"/>
    </location>
</feature>
<keyword evidence="3 7" id="KW-0812">Transmembrane</keyword>
<proteinExistence type="predicted"/>
<evidence type="ECO:0000256" key="6">
    <source>
        <dbReference type="SAM" id="MobiDB-lite"/>
    </source>
</evidence>
<name>A0AAQ3LGL9_9BACT</name>
<reference evidence="10 11" key="1">
    <citation type="submission" date="2023-10" db="EMBL/GenBank/DDBJ databases">
        <title>Rubellicoccus peritrichatus gen. nov., sp. nov., isolated from an algae of coral reef tank.</title>
        <authorList>
            <person name="Luo J."/>
        </authorList>
    </citation>
    <scope>NUCLEOTIDE SEQUENCE [LARGE SCALE GENOMIC DNA]</scope>
    <source>
        <strain evidence="10 11">CR14</strain>
    </source>
</reference>
<feature type="transmembrane region" description="Helical" evidence="7">
    <location>
        <begin position="216"/>
        <end position="242"/>
    </location>
</feature>
<keyword evidence="2" id="KW-1003">Cell membrane</keyword>
<evidence type="ECO:0000256" key="1">
    <source>
        <dbReference type="ARBA" id="ARBA00004651"/>
    </source>
</evidence>
<dbReference type="InterPro" id="IPR010432">
    <property type="entry name" value="RDD"/>
</dbReference>
<evidence type="ECO:0000256" key="7">
    <source>
        <dbReference type="SAM" id="Phobius"/>
    </source>
</evidence>
<accession>A0AAQ3LGL9</accession>
<dbReference type="InterPro" id="IPR051791">
    <property type="entry name" value="Pra-immunoreactive"/>
</dbReference>
<feature type="compositionally biased region" description="Low complexity" evidence="6">
    <location>
        <begin position="104"/>
        <end position="118"/>
    </location>
</feature>
<feature type="compositionally biased region" description="Polar residues" evidence="6">
    <location>
        <begin position="77"/>
        <end position="103"/>
    </location>
</feature>
<keyword evidence="11" id="KW-1185">Reference proteome</keyword>
<evidence type="ECO:0000313" key="11">
    <source>
        <dbReference type="Proteomes" id="UP001304300"/>
    </source>
</evidence>
<dbReference type="Pfam" id="PF06271">
    <property type="entry name" value="RDD"/>
    <property type="match status" value="1"/>
</dbReference>
<protein>
    <submittedName>
        <fullName evidence="10">RDD family protein</fullName>
    </submittedName>
</protein>
<gene>
    <name evidence="10" type="ORF">RZN69_10165</name>
</gene>
<dbReference type="Pfam" id="PF14237">
    <property type="entry name" value="GYF_2"/>
    <property type="match status" value="1"/>
</dbReference>
<dbReference type="Proteomes" id="UP001304300">
    <property type="component" value="Chromosome"/>
</dbReference>
<evidence type="ECO:0000256" key="5">
    <source>
        <dbReference type="ARBA" id="ARBA00023136"/>
    </source>
</evidence>
<dbReference type="InterPro" id="IPR025640">
    <property type="entry name" value="GYF_2"/>
</dbReference>
<feature type="domain" description="GYF" evidence="9">
    <location>
        <begin position="4"/>
        <end position="50"/>
    </location>
</feature>
<feature type="transmembrane region" description="Helical" evidence="7">
    <location>
        <begin position="262"/>
        <end position="282"/>
    </location>
</feature>
<dbReference type="GO" id="GO:0005886">
    <property type="term" value="C:plasma membrane"/>
    <property type="evidence" value="ECO:0007669"/>
    <property type="project" value="UniProtKB-SubCell"/>
</dbReference>
<evidence type="ECO:0000259" key="9">
    <source>
        <dbReference type="Pfam" id="PF14237"/>
    </source>
</evidence>
<dbReference type="AlphaFoldDB" id="A0AAQ3LGL9"/>
<feature type="domain" description="RDD" evidence="8">
    <location>
        <begin position="202"/>
        <end position="373"/>
    </location>
</feature>
<dbReference type="EMBL" id="CP136920">
    <property type="protein sequence ID" value="WOO43453.1"/>
    <property type="molecule type" value="Genomic_DNA"/>
</dbReference>
<keyword evidence="4 7" id="KW-1133">Transmembrane helix</keyword>
<dbReference type="RefSeq" id="WP_317836009.1">
    <property type="nucleotide sequence ID" value="NZ_CP136920.1"/>
</dbReference>
<sequence>MKIFYLAEGQQQGPVTEIEILSLYNNSTVNDETLIWYEQLNDWTPLSRVKSILLPQNKQSRQAPAAAPQVTVVSVADNDSSANSPLMTESRSPFELNTDNQKQNLSSNRLKLRSSSNKDTSAKTDDVIEANEESADSKAAPADPAQPPLTNNAPPPVIPGIPDLSQVQTNETAAKESSGIPLPAGHEATDEEIDPLEQYKGLAGFGHRTGAFLLDWLIIGLANFIITGIIVALFFFIMTFVWKNNPYFFEDHPMYTNMQNVGIIAIMGVFNLTPFFISAFFISRFMGSPGQLILGLNTIHPDGALLTLVDAFKRSIFPWAPFILVNLALSPGVGEPFGLAFIILSILSVVFAAVCYFWFFKGDSKQCLQDKVCHTVVCAKR</sequence>
<evidence type="ECO:0000256" key="3">
    <source>
        <dbReference type="ARBA" id="ARBA00022692"/>
    </source>
</evidence>
<organism evidence="10 11">
    <name type="scientific">Rubellicoccus peritrichatus</name>
    <dbReference type="NCBI Taxonomy" id="3080537"/>
    <lineage>
        <taxon>Bacteria</taxon>
        <taxon>Pseudomonadati</taxon>
        <taxon>Verrucomicrobiota</taxon>
        <taxon>Opitutia</taxon>
        <taxon>Puniceicoccales</taxon>
        <taxon>Cerasicoccaceae</taxon>
        <taxon>Rubellicoccus</taxon>
    </lineage>
</organism>
<evidence type="ECO:0000259" key="8">
    <source>
        <dbReference type="Pfam" id="PF06271"/>
    </source>
</evidence>
<dbReference type="PANTHER" id="PTHR36115">
    <property type="entry name" value="PROLINE-RICH ANTIGEN HOMOLOG-RELATED"/>
    <property type="match status" value="1"/>
</dbReference>
<evidence type="ECO:0000256" key="2">
    <source>
        <dbReference type="ARBA" id="ARBA00022475"/>
    </source>
</evidence>
<comment type="subcellular location">
    <subcellularLocation>
        <location evidence="1">Cell membrane</location>
        <topology evidence="1">Multi-pass membrane protein</topology>
    </subcellularLocation>
</comment>
<keyword evidence="5 7" id="KW-0472">Membrane</keyword>
<dbReference type="KEGG" id="puo:RZN69_10165"/>